<gene>
    <name evidence="1" type="ORF">SAJA_00205</name>
</gene>
<dbReference type="AlphaFoldDB" id="A0A423Q274"/>
<organism evidence="1 2">
    <name type="scientific">Salinisphaera japonica YTM-1</name>
    <dbReference type="NCBI Taxonomy" id="1209778"/>
    <lineage>
        <taxon>Bacteria</taxon>
        <taxon>Pseudomonadati</taxon>
        <taxon>Pseudomonadota</taxon>
        <taxon>Gammaproteobacteria</taxon>
        <taxon>Salinisphaerales</taxon>
        <taxon>Salinisphaeraceae</taxon>
        <taxon>Salinisphaera</taxon>
    </lineage>
</organism>
<name>A0A423Q274_9GAMM</name>
<comment type="caution">
    <text evidence="1">The sequence shown here is derived from an EMBL/GenBank/DDBJ whole genome shotgun (WGS) entry which is preliminary data.</text>
</comment>
<sequence length="112" mass="12423">MKIKELVSQWQSSAGEQRAPNAYEIRLPLYDAAKIEALTQMFPGLSAERVITDLLASALDELNQSFAYQPSDQISGYDEHGDPMYADAGLTPRFQALTRQNVDAMKNDTPDA</sequence>
<dbReference type="RefSeq" id="WP_123656639.1">
    <property type="nucleotide sequence ID" value="NZ_AYKG01000001.1"/>
</dbReference>
<dbReference type="InParanoid" id="A0A423Q274"/>
<evidence type="ECO:0000313" key="1">
    <source>
        <dbReference type="EMBL" id="ROO32709.1"/>
    </source>
</evidence>
<proteinExistence type="predicted"/>
<dbReference type="OrthoDB" id="6386565at2"/>
<keyword evidence="2" id="KW-1185">Reference proteome</keyword>
<evidence type="ECO:0000313" key="2">
    <source>
        <dbReference type="Proteomes" id="UP000285310"/>
    </source>
</evidence>
<dbReference type="Proteomes" id="UP000285310">
    <property type="component" value="Unassembled WGS sequence"/>
</dbReference>
<reference evidence="1 2" key="1">
    <citation type="submission" date="2013-10" db="EMBL/GenBank/DDBJ databases">
        <title>Salinisphaera japonica YTM-1 Genome Sequencing.</title>
        <authorList>
            <person name="Lai Q."/>
            <person name="Li C."/>
            <person name="Shao Z."/>
        </authorList>
    </citation>
    <scope>NUCLEOTIDE SEQUENCE [LARGE SCALE GENOMIC DNA]</scope>
    <source>
        <strain evidence="1 2">YTM-1</strain>
    </source>
</reference>
<protein>
    <submittedName>
        <fullName evidence="1">Type 1 pili tip component</fullName>
    </submittedName>
</protein>
<accession>A0A423Q274</accession>
<dbReference type="EMBL" id="AYKG01000001">
    <property type="protein sequence ID" value="ROO32709.1"/>
    <property type="molecule type" value="Genomic_DNA"/>
</dbReference>